<comment type="caution">
    <text evidence="1">The sequence shown here is derived from an EMBL/GenBank/DDBJ whole genome shotgun (WGS) entry which is preliminary data.</text>
</comment>
<dbReference type="EMBL" id="CAJVQB010002860">
    <property type="protein sequence ID" value="CAG8589576.1"/>
    <property type="molecule type" value="Genomic_DNA"/>
</dbReference>
<evidence type="ECO:0000313" key="2">
    <source>
        <dbReference type="Proteomes" id="UP000789901"/>
    </source>
</evidence>
<name>A0ABN7UI30_GIGMA</name>
<keyword evidence="2" id="KW-1185">Reference proteome</keyword>
<protein>
    <submittedName>
        <fullName evidence="1">17729_t:CDS:1</fullName>
    </submittedName>
</protein>
<organism evidence="1 2">
    <name type="scientific">Gigaspora margarita</name>
    <dbReference type="NCBI Taxonomy" id="4874"/>
    <lineage>
        <taxon>Eukaryota</taxon>
        <taxon>Fungi</taxon>
        <taxon>Fungi incertae sedis</taxon>
        <taxon>Mucoromycota</taxon>
        <taxon>Glomeromycotina</taxon>
        <taxon>Glomeromycetes</taxon>
        <taxon>Diversisporales</taxon>
        <taxon>Gigasporaceae</taxon>
        <taxon>Gigaspora</taxon>
    </lineage>
</organism>
<dbReference type="Proteomes" id="UP000789901">
    <property type="component" value="Unassembled WGS sequence"/>
</dbReference>
<reference evidence="1 2" key="1">
    <citation type="submission" date="2021-06" db="EMBL/GenBank/DDBJ databases">
        <authorList>
            <person name="Kallberg Y."/>
            <person name="Tangrot J."/>
            <person name="Rosling A."/>
        </authorList>
    </citation>
    <scope>NUCLEOTIDE SEQUENCE [LARGE SCALE GENOMIC DNA]</scope>
    <source>
        <strain evidence="1 2">120-4 pot B 10/14</strain>
    </source>
</reference>
<feature type="non-terminal residue" evidence="1">
    <location>
        <position position="1"/>
    </location>
</feature>
<gene>
    <name evidence="1" type="ORF">GMARGA_LOCUS6340</name>
</gene>
<proteinExistence type="predicted"/>
<sequence length="45" mass="5166">LDNFSNNYYSMDDNSDTNFEDSVEIENQNNALELKVGLLLKVLLI</sequence>
<evidence type="ECO:0000313" key="1">
    <source>
        <dbReference type="EMBL" id="CAG8589576.1"/>
    </source>
</evidence>
<accession>A0ABN7UI30</accession>